<dbReference type="PANTHER" id="PTHR24177:SF432">
    <property type="entry name" value="OS06G0286146 PROTEIN"/>
    <property type="match status" value="1"/>
</dbReference>
<feature type="transmembrane region" description="Helical" evidence="1">
    <location>
        <begin position="113"/>
        <end position="131"/>
    </location>
</feature>
<protein>
    <recommendedName>
        <fullName evidence="2">PGG domain-containing protein</fullName>
    </recommendedName>
</protein>
<proteinExistence type="predicted"/>
<comment type="caution">
    <text evidence="3">The sequence shown here is derived from an EMBL/GenBank/DDBJ whole genome shotgun (WGS) entry which is preliminary data.</text>
</comment>
<sequence>MDEGIPPSDPNSNIVDEKVDPIKKWFDDRRNSIMVVAVLAASVTYTSGLTPPGGLWQDDLNGRKAGSAILRDKFPDRYTTFFYANGTAFMASLVIIILIMNENVSDHQSRFKVMYFTMVLDLVSLMIAYAAGCARRLSTSFYVIGLAAAVLVFVLTDHFLITVFKKIRPNCCSTSSPAPQDV</sequence>
<evidence type="ECO:0000256" key="1">
    <source>
        <dbReference type="SAM" id="Phobius"/>
    </source>
</evidence>
<feature type="domain" description="PGG" evidence="2">
    <location>
        <begin position="23"/>
        <end position="135"/>
    </location>
</feature>
<feature type="transmembrane region" description="Helical" evidence="1">
    <location>
        <begin position="32"/>
        <end position="50"/>
    </location>
</feature>
<keyword evidence="4" id="KW-1185">Reference proteome</keyword>
<keyword evidence="1" id="KW-0812">Transmembrane</keyword>
<name>A0A833QQB5_9POAL</name>
<evidence type="ECO:0000313" key="4">
    <source>
        <dbReference type="Proteomes" id="UP000623129"/>
    </source>
</evidence>
<feature type="transmembrane region" description="Helical" evidence="1">
    <location>
        <begin position="137"/>
        <end position="160"/>
    </location>
</feature>
<dbReference type="GO" id="GO:0016020">
    <property type="term" value="C:membrane"/>
    <property type="evidence" value="ECO:0007669"/>
    <property type="project" value="TreeGrafter"/>
</dbReference>
<dbReference type="EMBL" id="SWLB01000012">
    <property type="protein sequence ID" value="KAF3331415.1"/>
    <property type="molecule type" value="Genomic_DNA"/>
</dbReference>
<reference evidence="3" key="1">
    <citation type="submission" date="2020-01" db="EMBL/GenBank/DDBJ databases">
        <title>Genome sequence of Kobresia littledalei, the first chromosome-level genome in the family Cyperaceae.</title>
        <authorList>
            <person name="Qu G."/>
        </authorList>
    </citation>
    <scope>NUCLEOTIDE SEQUENCE</scope>
    <source>
        <strain evidence="3">C.B.Clarke</strain>
        <tissue evidence="3">Leaf</tissue>
    </source>
</reference>
<dbReference type="Proteomes" id="UP000623129">
    <property type="component" value="Unassembled WGS sequence"/>
</dbReference>
<dbReference type="Pfam" id="PF13962">
    <property type="entry name" value="PGG"/>
    <property type="match status" value="1"/>
</dbReference>
<dbReference type="PANTHER" id="PTHR24177">
    <property type="entry name" value="CASKIN"/>
    <property type="match status" value="1"/>
</dbReference>
<organism evidence="3 4">
    <name type="scientific">Carex littledalei</name>
    <dbReference type="NCBI Taxonomy" id="544730"/>
    <lineage>
        <taxon>Eukaryota</taxon>
        <taxon>Viridiplantae</taxon>
        <taxon>Streptophyta</taxon>
        <taxon>Embryophyta</taxon>
        <taxon>Tracheophyta</taxon>
        <taxon>Spermatophyta</taxon>
        <taxon>Magnoliopsida</taxon>
        <taxon>Liliopsida</taxon>
        <taxon>Poales</taxon>
        <taxon>Cyperaceae</taxon>
        <taxon>Cyperoideae</taxon>
        <taxon>Cariceae</taxon>
        <taxon>Carex</taxon>
        <taxon>Carex subgen. Euthyceras</taxon>
    </lineage>
</organism>
<dbReference type="OrthoDB" id="681126at2759"/>
<evidence type="ECO:0000313" key="3">
    <source>
        <dbReference type="EMBL" id="KAF3331415.1"/>
    </source>
</evidence>
<keyword evidence="1" id="KW-0472">Membrane</keyword>
<dbReference type="AlphaFoldDB" id="A0A833QQB5"/>
<dbReference type="InterPro" id="IPR026961">
    <property type="entry name" value="PGG_dom"/>
</dbReference>
<keyword evidence="1" id="KW-1133">Transmembrane helix</keyword>
<gene>
    <name evidence="3" type="ORF">FCM35_KLT02821</name>
</gene>
<feature type="transmembrane region" description="Helical" evidence="1">
    <location>
        <begin position="81"/>
        <end position="101"/>
    </location>
</feature>
<accession>A0A833QQB5</accession>
<evidence type="ECO:0000259" key="2">
    <source>
        <dbReference type="Pfam" id="PF13962"/>
    </source>
</evidence>